<dbReference type="VEuPathDB" id="FungiDB:CCM_01342"/>
<dbReference type="KEGG" id="cmt:CCM_01342"/>
<dbReference type="Proteomes" id="UP000001610">
    <property type="component" value="Unassembled WGS sequence"/>
</dbReference>
<dbReference type="EMBL" id="JH126399">
    <property type="protein sequence ID" value="EGX96684.1"/>
    <property type="molecule type" value="Genomic_DNA"/>
</dbReference>
<accession>G3J4G7</accession>
<dbReference type="RefSeq" id="XP_006666561.1">
    <property type="nucleotide sequence ID" value="XM_006666498.1"/>
</dbReference>
<dbReference type="AlphaFoldDB" id="G3J4G7"/>
<proteinExistence type="predicted"/>
<keyword evidence="3" id="KW-1185">Reference proteome</keyword>
<dbReference type="HOGENOM" id="CLU_831598_0_0_1"/>
<gene>
    <name evidence="2" type="ORF">CCM_01342</name>
</gene>
<feature type="compositionally biased region" description="Acidic residues" evidence="1">
    <location>
        <begin position="84"/>
        <end position="100"/>
    </location>
</feature>
<dbReference type="GeneID" id="18163373"/>
<feature type="compositionally biased region" description="Low complexity" evidence="1">
    <location>
        <begin position="117"/>
        <end position="130"/>
    </location>
</feature>
<protein>
    <submittedName>
        <fullName evidence="2">Uncharacterized protein</fullName>
    </submittedName>
</protein>
<evidence type="ECO:0000313" key="3">
    <source>
        <dbReference type="Proteomes" id="UP000001610"/>
    </source>
</evidence>
<feature type="compositionally biased region" description="Pro residues" evidence="1">
    <location>
        <begin position="177"/>
        <end position="186"/>
    </location>
</feature>
<sequence>MSNPSTTTAPLAAAPLSPPPLWLERALTQSADLENTINAAKEGANLPSDRDVTRVRRRLRQLIKSFDGVHGHIRRHGRQGAALDDNDDNDDDPDDPDEAAESAQHVSDDVHPHTTDPAGAVSPAPSSATADGDTGSESLASPVQAAAVSVLPWLLYSGTFMEQHGWTDNRDAMKSPPASPAVMPEPTPAPAACLPDIYTLPRMPPTSTQPVPSSPSDAIIELVRPQFPPQLGHSRYEAVVPPTSFRRAAHAALLSSRYPPHMNPRSIPWARCTIGRVPPVRPPCQGWPCQTLHGPPPFRPQQRPLHGYSPLPLPQLQVFVTPQAYAQNQRYWRM</sequence>
<reference evidence="2 3" key="1">
    <citation type="journal article" date="2011" name="Genome Biol.">
        <title>Genome sequence of the insect pathogenic fungus Cordyceps militaris, a valued traditional Chinese medicine.</title>
        <authorList>
            <person name="Zheng P."/>
            <person name="Xia Y."/>
            <person name="Xiao G."/>
            <person name="Xiong C."/>
            <person name="Hu X."/>
            <person name="Zhang S."/>
            <person name="Zheng H."/>
            <person name="Huang Y."/>
            <person name="Zhou Y."/>
            <person name="Wang S."/>
            <person name="Zhao G.P."/>
            <person name="Liu X."/>
            <person name="St Leger R.J."/>
            <person name="Wang C."/>
        </authorList>
    </citation>
    <scope>NUCLEOTIDE SEQUENCE [LARGE SCALE GENOMIC DNA]</scope>
    <source>
        <strain evidence="2 3">CM01</strain>
    </source>
</reference>
<evidence type="ECO:0000313" key="2">
    <source>
        <dbReference type="EMBL" id="EGX96684.1"/>
    </source>
</evidence>
<feature type="region of interest" description="Disordered" evidence="1">
    <location>
        <begin position="71"/>
        <end position="140"/>
    </location>
</feature>
<dbReference type="InParanoid" id="G3J4G7"/>
<name>G3J4G7_CORMM</name>
<evidence type="ECO:0000256" key="1">
    <source>
        <dbReference type="SAM" id="MobiDB-lite"/>
    </source>
</evidence>
<organism evidence="2 3">
    <name type="scientific">Cordyceps militaris (strain CM01)</name>
    <name type="common">Caterpillar fungus</name>
    <dbReference type="NCBI Taxonomy" id="983644"/>
    <lineage>
        <taxon>Eukaryota</taxon>
        <taxon>Fungi</taxon>
        <taxon>Dikarya</taxon>
        <taxon>Ascomycota</taxon>
        <taxon>Pezizomycotina</taxon>
        <taxon>Sordariomycetes</taxon>
        <taxon>Hypocreomycetidae</taxon>
        <taxon>Hypocreales</taxon>
        <taxon>Cordycipitaceae</taxon>
        <taxon>Cordyceps</taxon>
    </lineage>
</organism>
<feature type="region of interest" description="Disordered" evidence="1">
    <location>
        <begin position="167"/>
        <end position="186"/>
    </location>
</feature>